<keyword evidence="1" id="KW-1133">Transmembrane helix</keyword>
<feature type="transmembrane region" description="Helical" evidence="1">
    <location>
        <begin position="58"/>
        <end position="75"/>
    </location>
</feature>
<dbReference type="EMBL" id="MU155223">
    <property type="protein sequence ID" value="KAF9478967.1"/>
    <property type="molecule type" value="Genomic_DNA"/>
</dbReference>
<keyword evidence="3" id="KW-1185">Reference proteome</keyword>
<comment type="caution">
    <text evidence="2">The sequence shown here is derived from an EMBL/GenBank/DDBJ whole genome shotgun (WGS) entry which is preliminary data.</text>
</comment>
<name>A0A9P5Z0H7_9AGAR</name>
<gene>
    <name evidence="2" type="ORF">BDN70DRAFT_879368</name>
</gene>
<keyword evidence="1" id="KW-0472">Membrane</keyword>
<keyword evidence="1" id="KW-0812">Transmembrane</keyword>
<reference evidence="2" key="1">
    <citation type="submission" date="2020-11" db="EMBL/GenBank/DDBJ databases">
        <authorList>
            <consortium name="DOE Joint Genome Institute"/>
            <person name="Ahrendt S."/>
            <person name="Riley R."/>
            <person name="Andreopoulos W."/>
            <person name="Labutti K."/>
            <person name="Pangilinan J."/>
            <person name="Ruiz-Duenas F.J."/>
            <person name="Barrasa J.M."/>
            <person name="Sanchez-Garcia M."/>
            <person name="Camarero S."/>
            <person name="Miyauchi S."/>
            <person name="Serrano A."/>
            <person name="Linde D."/>
            <person name="Babiker R."/>
            <person name="Drula E."/>
            <person name="Ayuso-Fernandez I."/>
            <person name="Pacheco R."/>
            <person name="Padilla G."/>
            <person name="Ferreira P."/>
            <person name="Barriuso J."/>
            <person name="Kellner H."/>
            <person name="Castanera R."/>
            <person name="Alfaro M."/>
            <person name="Ramirez L."/>
            <person name="Pisabarro A.G."/>
            <person name="Kuo A."/>
            <person name="Tritt A."/>
            <person name="Lipzen A."/>
            <person name="He G."/>
            <person name="Yan M."/>
            <person name="Ng V."/>
            <person name="Cullen D."/>
            <person name="Martin F."/>
            <person name="Rosso M.-N."/>
            <person name="Henrissat B."/>
            <person name="Hibbett D."/>
            <person name="Martinez A.T."/>
            <person name="Grigoriev I.V."/>
        </authorList>
    </citation>
    <scope>NUCLEOTIDE SEQUENCE</scope>
    <source>
        <strain evidence="2">CIRM-BRFM 674</strain>
    </source>
</reference>
<evidence type="ECO:0000313" key="2">
    <source>
        <dbReference type="EMBL" id="KAF9478967.1"/>
    </source>
</evidence>
<organism evidence="2 3">
    <name type="scientific">Pholiota conissans</name>
    <dbReference type="NCBI Taxonomy" id="109636"/>
    <lineage>
        <taxon>Eukaryota</taxon>
        <taxon>Fungi</taxon>
        <taxon>Dikarya</taxon>
        <taxon>Basidiomycota</taxon>
        <taxon>Agaricomycotina</taxon>
        <taxon>Agaricomycetes</taxon>
        <taxon>Agaricomycetidae</taxon>
        <taxon>Agaricales</taxon>
        <taxon>Agaricineae</taxon>
        <taxon>Strophariaceae</taxon>
        <taxon>Pholiota</taxon>
    </lineage>
</organism>
<protein>
    <submittedName>
        <fullName evidence="2">Uncharacterized protein</fullName>
    </submittedName>
</protein>
<accession>A0A9P5Z0H7</accession>
<evidence type="ECO:0000313" key="3">
    <source>
        <dbReference type="Proteomes" id="UP000807469"/>
    </source>
</evidence>
<dbReference type="AlphaFoldDB" id="A0A9P5Z0H7"/>
<sequence length="107" mass="11731">MLPSTPLFDVFRQPGAGGGATPGEQQMYTGLPTPGAFSSEFFFTSVIRFAPLHFSNTFSVSIAQLFPAVFTYFILNVRRWRASGLDASRLIADSINTFRGSARESQT</sequence>
<dbReference type="Proteomes" id="UP000807469">
    <property type="component" value="Unassembled WGS sequence"/>
</dbReference>
<proteinExistence type="predicted"/>
<evidence type="ECO:0000256" key="1">
    <source>
        <dbReference type="SAM" id="Phobius"/>
    </source>
</evidence>